<keyword evidence="5" id="KW-0598">Phosphotransferase system</keyword>
<gene>
    <name evidence="9" type="ORF">H9980_02090</name>
</gene>
<keyword evidence="2" id="KW-0597">Phosphoprotein</keyword>
<evidence type="ECO:0000313" key="9">
    <source>
        <dbReference type="EMBL" id="HIX80745.1"/>
    </source>
</evidence>
<feature type="domain" description="PTS EIIB type-3" evidence="8">
    <location>
        <begin position="98"/>
        <end position="201"/>
    </location>
</feature>
<dbReference type="Pfam" id="PF02302">
    <property type="entry name" value="PTS_IIB"/>
    <property type="match status" value="1"/>
</dbReference>
<evidence type="ECO:0000256" key="7">
    <source>
        <dbReference type="PROSITE-ProRule" id="PRU00423"/>
    </source>
</evidence>
<proteinExistence type="predicted"/>
<dbReference type="Gene3D" id="3.40.50.2300">
    <property type="match status" value="1"/>
</dbReference>
<dbReference type="PROSITE" id="PS51100">
    <property type="entry name" value="PTS_EIIB_TYPE_3"/>
    <property type="match status" value="1"/>
</dbReference>
<dbReference type="InterPro" id="IPR003501">
    <property type="entry name" value="PTS_EIIB_2/3"/>
</dbReference>
<comment type="caution">
    <text evidence="9">The sequence shown here is derived from an EMBL/GenBank/DDBJ whole genome shotgun (WGS) entry which is preliminary data.</text>
</comment>
<evidence type="ECO:0000256" key="6">
    <source>
        <dbReference type="ARBA" id="ARBA00022777"/>
    </source>
</evidence>
<evidence type="ECO:0000259" key="8">
    <source>
        <dbReference type="PROSITE" id="PS51100"/>
    </source>
</evidence>
<dbReference type="InterPro" id="IPR051819">
    <property type="entry name" value="PTS_sugar-specific_EIIB"/>
</dbReference>
<name>A0A9D1XK84_9FIRM</name>
<evidence type="ECO:0000256" key="2">
    <source>
        <dbReference type="ARBA" id="ARBA00022553"/>
    </source>
</evidence>
<evidence type="ECO:0000256" key="4">
    <source>
        <dbReference type="ARBA" id="ARBA00022679"/>
    </source>
</evidence>
<keyword evidence="3" id="KW-0762">Sugar transport</keyword>
<organism evidence="9 10">
    <name type="scientific">Candidatus Erysipelatoclostridium merdavium</name>
    <dbReference type="NCBI Taxonomy" id="2838566"/>
    <lineage>
        <taxon>Bacteria</taxon>
        <taxon>Bacillati</taxon>
        <taxon>Bacillota</taxon>
        <taxon>Erysipelotrichia</taxon>
        <taxon>Erysipelotrichales</taxon>
        <taxon>Erysipelotrichales incertae sedis</taxon>
    </lineage>
</organism>
<evidence type="ECO:0000256" key="5">
    <source>
        <dbReference type="ARBA" id="ARBA00022683"/>
    </source>
</evidence>
<dbReference type="PANTHER" id="PTHR34581:SF2">
    <property type="entry name" value="PTS SYSTEM N,N'-DIACETYLCHITOBIOSE-SPECIFIC EIIB COMPONENT"/>
    <property type="match status" value="1"/>
</dbReference>
<keyword evidence="6" id="KW-0418">Kinase</keyword>
<dbReference type="InterPro" id="IPR036095">
    <property type="entry name" value="PTS_EIIB-like_sf"/>
</dbReference>
<evidence type="ECO:0000256" key="3">
    <source>
        <dbReference type="ARBA" id="ARBA00022597"/>
    </source>
</evidence>
<protein>
    <recommendedName>
        <fullName evidence="8">PTS EIIB type-3 domain-containing protein</fullName>
    </recommendedName>
</protein>
<evidence type="ECO:0000313" key="10">
    <source>
        <dbReference type="Proteomes" id="UP000886724"/>
    </source>
</evidence>
<dbReference type="PANTHER" id="PTHR34581">
    <property type="entry name" value="PTS SYSTEM N,N'-DIACETYLCHITOBIOSE-SPECIFIC EIIB COMPONENT"/>
    <property type="match status" value="1"/>
</dbReference>
<feature type="modified residue" description="Phosphocysteine; by EIIA" evidence="7">
    <location>
        <position position="105"/>
    </location>
</feature>
<dbReference type="GO" id="GO:0009401">
    <property type="term" value="P:phosphoenolpyruvate-dependent sugar phosphotransferase system"/>
    <property type="evidence" value="ECO:0007669"/>
    <property type="project" value="UniProtKB-KW"/>
</dbReference>
<reference evidence="9" key="1">
    <citation type="journal article" date="2021" name="PeerJ">
        <title>Extensive microbial diversity within the chicken gut microbiome revealed by metagenomics and culture.</title>
        <authorList>
            <person name="Gilroy R."/>
            <person name="Ravi A."/>
            <person name="Getino M."/>
            <person name="Pursley I."/>
            <person name="Horton D.L."/>
            <person name="Alikhan N.F."/>
            <person name="Baker D."/>
            <person name="Gharbi K."/>
            <person name="Hall N."/>
            <person name="Watson M."/>
            <person name="Adriaenssens E.M."/>
            <person name="Foster-Nyarko E."/>
            <person name="Jarju S."/>
            <person name="Secka A."/>
            <person name="Antonio M."/>
            <person name="Oren A."/>
            <person name="Chaudhuri R.R."/>
            <person name="La Ragione R."/>
            <person name="Hildebrand F."/>
            <person name="Pallen M.J."/>
        </authorList>
    </citation>
    <scope>NUCLEOTIDE SEQUENCE</scope>
    <source>
        <strain evidence="9">ChiGjej1B1-14440</strain>
    </source>
</reference>
<reference evidence="9" key="2">
    <citation type="submission" date="2021-04" db="EMBL/GenBank/DDBJ databases">
        <authorList>
            <person name="Gilroy R."/>
        </authorList>
    </citation>
    <scope>NUCLEOTIDE SEQUENCE</scope>
    <source>
        <strain evidence="9">ChiGjej1B1-14440</strain>
    </source>
</reference>
<keyword evidence="4" id="KW-0808">Transferase</keyword>
<dbReference type="EMBL" id="DXET01000052">
    <property type="protein sequence ID" value="HIX80745.1"/>
    <property type="molecule type" value="Genomic_DNA"/>
</dbReference>
<dbReference type="InterPro" id="IPR013012">
    <property type="entry name" value="PTS_EIIB_3"/>
</dbReference>
<keyword evidence="1" id="KW-0813">Transport</keyword>
<evidence type="ECO:0000256" key="1">
    <source>
        <dbReference type="ARBA" id="ARBA00022448"/>
    </source>
</evidence>
<dbReference type="SUPFAM" id="SSF52794">
    <property type="entry name" value="PTS system IIB component-like"/>
    <property type="match status" value="1"/>
</dbReference>
<dbReference type="AlphaFoldDB" id="A0A9D1XK84"/>
<dbReference type="GO" id="GO:0008982">
    <property type="term" value="F:protein-N(PI)-phosphohistidine-sugar phosphotransferase activity"/>
    <property type="evidence" value="ECO:0007669"/>
    <property type="project" value="InterPro"/>
</dbReference>
<sequence length="201" mass="24107">MDSFFQDINICIFKSWIENLSFKEIQIEERSDVIYFKKKDFLGTTAFYRDYLIEHEIFDNSNKERLYYMHYQFINFKQALIIFNDFINTFKEYYQPRVIKVLLCCSAGYTSTYFADGMKRFCNLAKIPIEIEAASYNNIDRMARQYDMILLAPQIAYLESKILTKFHGDVYSIPPKMFATNDYNEIVEFILKHNKFTILNK</sequence>
<dbReference type="GO" id="GO:0016301">
    <property type="term" value="F:kinase activity"/>
    <property type="evidence" value="ECO:0007669"/>
    <property type="project" value="UniProtKB-KW"/>
</dbReference>
<dbReference type="Proteomes" id="UP000886724">
    <property type="component" value="Unassembled WGS sequence"/>
</dbReference>
<accession>A0A9D1XK84</accession>